<evidence type="ECO:0000256" key="1">
    <source>
        <dbReference type="SAM" id="MobiDB-lite"/>
    </source>
</evidence>
<organism evidence="2">
    <name type="scientific">Oryza glumipatula</name>
    <dbReference type="NCBI Taxonomy" id="40148"/>
    <lineage>
        <taxon>Eukaryota</taxon>
        <taxon>Viridiplantae</taxon>
        <taxon>Streptophyta</taxon>
        <taxon>Embryophyta</taxon>
        <taxon>Tracheophyta</taxon>
        <taxon>Spermatophyta</taxon>
        <taxon>Magnoliopsida</taxon>
        <taxon>Liliopsida</taxon>
        <taxon>Poales</taxon>
        <taxon>Poaceae</taxon>
        <taxon>BOP clade</taxon>
        <taxon>Oryzoideae</taxon>
        <taxon>Oryzeae</taxon>
        <taxon>Oryzinae</taxon>
        <taxon>Oryza</taxon>
    </lineage>
</organism>
<dbReference type="AlphaFoldDB" id="A0A0E0A9D1"/>
<dbReference type="Proteomes" id="UP000026961">
    <property type="component" value="Chromosome 6"/>
</dbReference>
<sequence length="131" mass="13925">MNAADVIVVKAAAVVVVKAADIVEAADIIVVSAGNVPAAGRLLTTIRHHPLRTLPLPLTTPLLGHLLSRCRVREAASIIHWLCCPDSPQRPNSATFTFAIVAGGHNSDDGDRAGVARQRPMRRRRTGSAQI</sequence>
<feature type="region of interest" description="Disordered" evidence="1">
    <location>
        <begin position="103"/>
        <end position="131"/>
    </location>
</feature>
<protein>
    <submittedName>
        <fullName evidence="2">Uncharacterized protein</fullName>
    </submittedName>
</protein>
<dbReference type="HOGENOM" id="CLU_138203_0_0_1"/>
<dbReference type="Gramene" id="OGLUM06G15220.1">
    <property type="protein sequence ID" value="OGLUM06G15220.1"/>
    <property type="gene ID" value="OGLUM06G15220"/>
</dbReference>
<evidence type="ECO:0000313" key="2">
    <source>
        <dbReference type="EnsemblPlants" id="OGLUM06G15220.1"/>
    </source>
</evidence>
<proteinExistence type="predicted"/>
<accession>A0A0E0A9D1</accession>
<name>A0A0E0A9D1_9ORYZ</name>
<evidence type="ECO:0000313" key="3">
    <source>
        <dbReference type="Proteomes" id="UP000026961"/>
    </source>
</evidence>
<feature type="compositionally biased region" description="Basic residues" evidence="1">
    <location>
        <begin position="119"/>
        <end position="131"/>
    </location>
</feature>
<keyword evidence="3" id="KW-1185">Reference proteome</keyword>
<dbReference type="STRING" id="40148.A0A0E0A9D1"/>
<dbReference type="EnsemblPlants" id="OGLUM06G15220.1">
    <property type="protein sequence ID" value="OGLUM06G15220.1"/>
    <property type="gene ID" value="OGLUM06G15220"/>
</dbReference>
<reference evidence="2" key="2">
    <citation type="submission" date="2018-05" db="EMBL/GenBank/DDBJ databases">
        <title>OgluRS3 (Oryza glumaepatula Reference Sequence Version 3).</title>
        <authorList>
            <person name="Zhang J."/>
            <person name="Kudrna D."/>
            <person name="Lee S."/>
            <person name="Talag J."/>
            <person name="Welchert J."/>
            <person name="Wing R.A."/>
        </authorList>
    </citation>
    <scope>NUCLEOTIDE SEQUENCE [LARGE SCALE GENOMIC DNA]</scope>
</reference>
<reference evidence="2" key="1">
    <citation type="submission" date="2015-04" db="UniProtKB">
        <authorList>
            <consortium name="EnsemblPlants"/>
        </authorList>
    </citation>
    <scope>IDENTIFICATION</scope>
</reference>